<comment type="caution">
    <text evidence="1">The sequence shown here is derived from an EMBL/GenBank/DDBJ whole genome shotgun (WGS) entry which is preliminary data.</text>
</comment>
<evidence type="ECO:0000313" key="2">
    <source>
        <dbReference type="Proteomes" id="UP000215931"/>
    </source>
</evidence>
<proteinExistence type="predicted"/>
<sequence length="59" mass="6286">MFPVKAERKTDGLLGVGEAVRSAEAAQGWGWSSETTVDQTLIRGLDTAFRVFVSGLSSV</sequence>
<dbReference type="EMBL" id="NPKH01000035">
    <property type="protein sequence ID" value="PAP92275.1"/>
    <property type="molecule type" value="Genomic_DNA"/>
</dbReference>
<name>A0A271KB58_9HYPH</name>
<dbReference type="Proteomes" id="UP000215931">
    <property type="component" value="Unassembled WGS sequence"/>
</dbReference>
<protein>
    <submittedName>
        <fullName evidence="1">Uncharacterized protein</fullName>
    </submittedName>
</protein>
<reference evidence="1 2" key="1">
    <citation type="submission" date="2017-08" db="EMBL/GenBank/DDBJ databases">
        <title>Mesorhizobium wenxinae sp. nov., a novel rhizobial species isolated from root nodules of chickpea (Cicer arietinum L.).</title>
        <authorList>
            <person name="Zhang J."/>
        </authorList>
    </citation>
    <scope>NUCLEOTIDE SEQUENCE [LARGE SCALE GENOMIC DNA]</scope>
    <source>
        <strain evidence="2">WYCCWR 10019</strain>
    </source>
</reference>
<dbReference type="AlphaFoldDB" id="A0A271KB58"/>
<organism evidence="1 2">
    <name type="scientific">Mesorhizobium wenxiniae</name>
    <dbReference type="NCBI Taxonomy" id="2014805"/>
    <lineage>
        <taxon>Bacteria</taxon>
        <taxon>Pseudomonadati</taxon>
        <taxon>Pseudomonadota</taxon>
        <taxon>Alphaproteobacteria</taxon>
        <taxon>Hyphomicrobiales</taxon>
        <taxon>Phyllobacteriaceae</taxon>
        <taxon>Mesorhizobium</taxon>
    </lineage>
</organism>
<keyword evidence="2" id="KW-1185">Reference proteome</keyword>
<gene>
    <name evidence="1" type="ORF">CIT31_27480</name>
</gene>
<accession>A0A271KB58</accession>
<evidence type="ECO:0000313" key="1">
    <source>
        <dbReference type="EMBL" id="PAP92275.1"/>
    </source>
</evidence>